<dbReference type="GO" id="GO:0042802">
    <property type="term" value="F:identical protein binding"/>
    <property type="evidence" value="ECO:0007669"/>
    <property type="project" value="UniProtKB-UniRule"/>
</dbReference>
<dbReference type="GO" id="GO:0004252">
    <property type="term" value="F:serine-type endopeptidase activity"/>
    <property type="evidence" value="ECO:0007669"/>
    <property type="project" value="UniProtKB-UniRule"/>
</dbReference>
<evidence type="ECO:0000256" key="2">
    <source>
        <dbReference type="ARBA" id="ARBA00022562"/>
    </source>
</evidence>
<dbReference type="RefSeq" id="YP_009230157.1">
    <property type="nucleotide sequence ID" value="NC_029311.1"/>
</dbReference>
<comment type="similarity">
    <text evidence="9">Belongs to the herpesviridae capsid scaffolding protein family.</text>
</comment>
<comment type="domain">
    <text evidence="9">Region of interaction between pPR and pAP is called Amino conserved domain (ACD). The region of interaction with major capsid protein is called carboxyl conserved domain (CCD).</text>
</comment>
<comment type="subcellular location">
    <molecule>Assembly protein</molecule>
    <subcellularLocation>
        <location evidence="9">Host nucleus</location>
    </subcellularLocation>
</comment>
<accession>J9QYN0</accession>
<feature type="active site" description="Charge relay system" evidence="9">
    <location>
        <position position="101"/>
    </location>
</feature>
<comment type="subcellular location">
    <molecule>Assemblin</molecule>
    <subcellularLocation>
        <location evidence="9">Host nucleus</location>
    </subcellularLocation>
</comment>
<feature type="region of interest" description="Disordered" evidence="10">
    <location>
        <begin position="475"/>
        <end position="498"/>
    </location>
</feature>
<comment type="function">
    <text evidence="9">Assemblin: Protease that plays an essential role in virion assembly within the nucleus. Catalyzes the cleavage of the assembly protein after formation of the spherical procapsid. By that cleavage, the capsid matures and gains its icosahedral shape. The cleavage sites seem to include -Ala-Ser-, -Ala-Ala-, as well as Ala-Thr bonds. Assemblin and cleavages products are evicted from the capsid before or during DNA packaging.</text>
</comment>
<dbReference type="GO" id="GO:0030430">
    <property type="term" value="C:host cell cytoplasm"/>
    <property type="evidence" value="ECO:0007669"/>
    <property type="project" value="UniProtKB-SubCell"/>
</dbReference>
<dbReference type="GO" id="GO:0039708">
    <property type="term" value="P:nuclear capsid assembly"/>
    <property type="evidence" value="ECO:0007669"/>
    <property type="project" value="UniProtKB-ARBA"/>
</dbReference>
<protein>
    <recommendedName>
        <fullName evidence="9">Capsid scaffolding protein</fullName>
    </recommendedName>
    <alternativeName>
        <fullName evidence="9">Protease precursor</fullName>
        <shortName evidence="9">pPR</shortName>
    </alternativeName>
    <component>
        <recommendedName>
            <fullName evidence="9">Assemblin</fullName>
            <ecNumber evidence="9">3.4.21.97</ecNumber>
        </recommendedName>
        <alternativeName>
            <fullName evidence="9">Protease</fullName>
            <shortName evidence="9">Pr</shortName>
        </alternativeName>
    </component>
    <component>
        <recommendedName>
            <fullName evidence="9">Assembly protein</fullName>
            <shortName evidence="9">AP</shortName>
        </recommendedName>
        <alternativeName>
            <fullName evidence="9">Capsid assembly protein</fullName>
        </alternativeName>
    </component>
</protein>
<comment type="subunit">
    <molecule>Capsid scaffolding protein</molecule>
    <text evidence="9">Homomultimer. Interacts with major capsid protein.</text>
</comment>
<keyword evidence="4 9" id="KW-0645">Protease</keyword>
<gene>
    <name evidence="11" type="primary">UL26</name>
</gene>
<comment type="function">
    <text evidence="9">Capsid scaffolding protein: Acts as a scaffold protein by binding major capsid protein in the cytoplasm, inducing the nuclear localization of both proteins. Multimerizes in the nucleus such as major capsid protein forms the icosahedral T=16 capsid. Autocatalytic cleavage releases the assembly protein, and subsequently abolishes interaction with major capsid protein. Cleavages products are evicted from the capsid before or during DNA packaging.</text>
</comment>
<dbReference type="SUPFAM" id="SSF50789">
    <property type="entry name" value="Herpes virus serine proteinase, assemblin"/>
    <property type="match status" value="1"/>
</dbReference>
<dbReference type="Gene3D" id="3.20.16.10">
    <property type="entry name" value="Herpesvirus/Caudovirus protease domain"/>
    <property type="match status" value="1"/>
</dbReference>
<organism evidence="11 12">
    <name type="scientific">Leporid alphaherpesvirus 4</name>
    <dbReference type="NCBI Taxonomy" id="481315"/>
    <lineage>
        <taxon>Viruses</taxon>
        <taxon>Duplodnaviria</taxon>
        <taxon>Heunggongvirae</taxon>
        <taxon>Peploviricota</taxon>
        <taxon>Herviviricetes</taxon>
        <taxon>Herpesvirales</taxon>
        <taxon>Orthoherpesviridae</taxon>
        <taxon>Alphaherpesvirinae</taxon>
        <taxon>Simplexvirus</taxon>
        <taxon>Simplexvirus leporidalpha4</taxon>
    </lineage>
</organism>
<feature type="region of interest" description="Interaction with major capsid protein" evidence="9">
    <location>
        <begin position="509"/>
        <end position="529"/>
    </location>
</feature>
<comment type="catalytic activity">
    <reaction evidence="9">
        <text>Cleaves -Ala-|-Ser- and -Ala-|-Ala- bonds in the scaffold protein.</text>
        <dbReference type="EC" id="3.4.21.97"/>
    </reaction>
</comment>
<dbReference type="Proteomes" id="UP000167073">
    <property type="component" value="Segment"/>
</dbReference>
<feature type="chain" id="PRO_5023405744" description="Assembly protein" evidence="9">
    <location>
        <begin position="220"/>
        <end position="529"/>
    </location>
</feature>
<dbReference type="KEGG" id="vg:26887557"/>
<comment type="subunit">
    <molecule>Assembly protein</molecule>
    <text evidence="9">Homomultimer. Interacts with major capsid protein.</text>
</comment>
<feature type="region of interest" description="Disordered" evidence="10">
    <location>
        <begin position="263"/>
        <end position="285"/>
    </location>
</feature>
<comment type="PTM">
    <text evidence="9">Capsid scaffolding protein: Capsid scaffolding protein is cleaved by assemblin after formation of the spherical procapsid. As a result, the capsid obtains its mature, icosahedral shape. Cleavages occur at two or more sites: release (R-site) and maturation (M-site).</text>
</comment>
<evidence type="ECO:0000256" key="8">
    <source>
        <dbReference type="ARBA" id="ARBA00023200"/>
    </source>
</evidence>
<feature type="compositionally biased region" description="Pro residues" evidence="10">
    <location>
        <begin position="486"/>
        <end position="498"/>
    </location>
</feature>
<dbReference type="Pfam" id="PF00716">
    <property type="entry name" value="Peptidase_S21"/>
    <property type="match status" value="1"/>
</dbReference>
<comment type="subcellular location">
    <molecule>Capsid scaffolding protein</molecule>
    <subcellularLocation>
        <location evidence="9">Host cytoplasm</location>
    </subcellularLocation>
</comment>
<dbReference type="InterPro" id="IPR001847">
    <property type="entry name" value="Peptidase_S21"/>
</dbReference>
<keyword evidence="12" id="KW-1185">Reference proteome</keyword>
<evidence type="ECO:0000256" key="4">
    <source>
        <dbReference type="ARBA" id="ARBA00022670"/>
    </source>
</evidence>
<name>J9QYN0_9ALPH</name>
<feature type="chain" id="PRO_5023405745" description="Assemblin" evidence="9">
    <location>
        <begin position="1"/>
        <end position="219"/>
    </location>
</feature>
<sequence>MYEGGDGGELALPREAVSAALPLNEPVPINVDHRAGCEVGRVLTIVDDRRGPFFVGLIACSQLEKVLEEAASAELFDRQGPPPTREERILYLITNYLPSVSLSSRRLEAGGEPRRGLFRHVALCAIGRRVGTIVTYDVSVSGAIAPFQHLSESSRADAARDAEAAALLLSGREWAPGTDALARTLLSTAINSMMLRDRWSLVSERRRQAGIAGHTYLQASKAFGILKDRPEPRGEYKESARGAPAAVVLDGHIGHTASLPQILITPASPPMNNTPPAAVPPRTPGDTSYLWIPAAHYNQLLSAQQPPPQQQPPAPPSHGPQLQQVAVPGAYPPHAYVPPAAYAPPLYAAPFYGPGTSGPATSPLEAQLAALVGAIAADRQASDPRAIKAGKRRRHEYDEDTPAPRYRDSPYYPGEFSPTRAEPARPRAPTADDTITALMGAVSSLQQEVAHLRNQAPLCAPPAAACLAQTAAPAVPSNGQQQQPAAPAPRPAAAPEAPPAIDASCVARLDPESRRAADLFVVQMMGGRQ</sequence>
<feature type="active site" description="Charge relay system" evidence="9">
    <location>
        <position position="33"/>
    </location>
</feature>
<feature type="active site" description="Charge relay system" evidence="9">
    <location>
        <position position="120"/>
    </location>
</feature>
<comment type="function">
    <text evidence="9">Assembly protein: Plays a major role in capsid assembly. Acts as a scaffold protein by binding major capsid protein. Multimerizes in the nucleus such as major capsid protein forms the icosahedral T=16 capsid. Cleaved by assemblin after capsid completion. The cleavages products are evicted from the capsid before or during DNA packaging.</text>
</comment>
<evidence type="ECO:0000313" key="11">
    <source>
        <dbReference type="EMBL" id="AFR32468.1"/>
    </source>
</evidence>
<evidence type="ECO:0000256" key="1">
    <source>
        <dbReference type="ARBA" id="ARBA00022553"/>
    </source>
</evidence>
<keyword evidence="7 9" id="KW-0118">Viral capsid assembly</keyword>
<evidence type="ECO:0000256" key="9">
    <source>
        <dbReference type="HAMAP-Rule" id="MF_04008"/>
    </source>
</evidence>
<keyword evidence="2 9" id="KW-1048">Host nucleus</keyword>
<evidence type="ECO:0000256" key="5">
    <source>
        <dbReference type="ARBA" id="ARBA00022801"/>
    </source>
</evidence>
<proteinExistence type="inferred from homology"/>
<keyword evidence="8 9" id="KW-1035">Host cytoplasm</keyword>
<dbReference type="GO" id="GO:0019076">
    <property type="term" value="P:viral release from host cell"/>
    <property type="evidence" value="ECO:0007669"/>
    <property type="project" value="UniProtKB-UniRule"/>
</dbReference>
<feature type="compositionally biased region" description="Pro residues" evidence="10">
    <location>
        <begin position="305"/>
        <end position="318"/>
    </location>
</feature>
<dbReference type="EMBL" id="JQ596859">
    <property type="protein sequence ID" value="AFR32468.1"/>
    <property type="molecule type" value="Genomic_DNA"/>
</dbReference>
<dbReference type="OrthoDB" id="8407at10239"/>
<dbReference type="InterPro" id="IPR035443">
    <property type="entry name" value="Herpes_virus_sf"/>
</dbReference>
<dbReference type="PRINTS" id="PR00236">
    <property type="entry name" value="HSVCAPSIDP40"/>
</dbReference>
<evidence type="ECO:0000256" key="3">
    <source>
        <dbReference type="ARBA" id="ARBA00022612"/>
    </source>
</evidence>
<dbReference type="GO" id="GO:0042025">
    <property type="term" value="C:host cell nucleus"/>
    <property type="evidence" value="ECO:0007669"/>
    <property type="project" value="UniProtKB-SubCell"/>
</dbReference>
<feature type="compositionally biased region" description="Low complexity" evidence="10">
    <location>
        <begin position="475"/>
        <end position="485"/>
    </location>
</feature>
<keyword evidence="3 9" id="KW-1188">Viral release from host cell</keyword>
<reference evidence="11 12" key="1">
    <citation type="journal article" date="2012" name="Virology">
        <title>Analysis of the genome of leporid herpesvirus 4.</title>
        <authorList>
            <person name="Babra B."/>
            <person name="Watson G."/>
            <person name="Xu W."/>
            <person name="Jeffrey B.M."/>
            <person name="Xu J.R."/>
            <person name="Rockey D.D."/>
            <person name="Rohrmann G.F."/>
            <person name="Jin L."/>
        </authorList>
    </citation>
    <scope>NUCLEOTIDE SEQUENCE [LARGE SCALE GENOMIC DNA]</scope>
    <source>
        <strain evidence="11">LHV4012612</strain>
    </source>
</reference>
<comment type="caution">
    <text evidence="9">Lacks conserved residue(s) required for the propagation of feature annotation.</text>
</comment>
<evidence type="ECO:0000256" key="6">
    <source>
        <dbReference type="ARBA" id="ARBA00022825"/>
    </source>
</evidence>
<feature type="site" description="Cleavage; by assemblin; Release site" evidence="9">
    <location>
        <begin position="219"/>
        <end position="220"/>
    </location>
</feature>
<dbReference type="GO" id="GO:0006508">
    <property type="term" value="P:proteolysis"/>
    <property type="evidence" value="ECO:0007669"/>
    <property type="project" value="UniProtKB-KW"/>
</dbReference>
<feature type="region of interest" description="Disordered" evidence="10">
    <location>
        <begin position="390"/>
        <end position="428"/>
    </location>
</feature>
<keyword evidence="1 9" id="KW-0597">Phosphoprotein</keyword>
<feature type="region of interest" description="Disordered" evidence="10">
    <location>
        <begin position="303"/>
        <end position="325"/>
    </location>
</feature>
<keyword evidence="6 9" id="KW-0720">Serine protease</keyword>
<feature type="compositionally biased region" description="Pro residues" evidence="10">
    <location>
        <begin position="267"/>
        <end position="283"/>
    </location>
</feature>
<dbReference type="GeneID" id="26887557"/>
<evidence type="ECO:0000256" key="7">
    <source>
        <dbReference type="ARBA" id="ARBA00022950"/>
    </source>
</evidence>
<dbReference type="EC" id="3.4.21.97" evidence="9"/>
<keyword evidence="5 9" id="KW-0378">Hydrolase</keyword>
<feature type="chain" id="PRO_5023405743" description="Capsid scaffolding protein" evidence="9">
    <location>
        <begin position="1"/>
        <end position="529"/>
    </location>
</feature>
<comment type="subunit">
    <molecule>Assemblin</molecule>
    <text evidence="9">Exists in a monomer-dimer equilibrium with the dimer being the active species.</text>
</comment>
<evidence type="ECO:0000313" key="12">
    <source>
        <dbReference type="Proteomes" id="UP000167073"/>
    </source>
</evidence>
<evidence type="ECO:0000256" key="10">
    <source>
        <dbReference type="SAM" id="MobiDB-lite"/>
    </source>
</evidence>
<dbReference type="HAMAP" id="MF_04008">
    <property type="entry name" value="HSV_SCAF"/>
    <property type="match status" value="1"/>
</dbReference>